<protein>
    <recommendedName>
        <fullName evidence="2">Alkylated DNA repair protein AlkB homologue 8 N-terminal domain-containing protein</fullName>
    </recommendedName>
</protein>
<organism evidence="3 4">
    <name type="scientific">Electrophorus voltai</name>
    <dbReference type="NCBI Taxonomy" id="2609070"/>
    <lineage>
        <taxon>Eukaryota</taxon>
        <taxon>Metazoa</taxon>
        <taxon>Chordata</taxon>
        <taxon>Craniata</taxon>
        <taxon>Vertebrata</taxon>
        <taxon>Euteleostomi</taxon>
        <taxon>Actinopterygii</taxon>
        <taxon>Neopterygii</taxon>
        <taxon>Teleostei</taxon>
        <taxon>Ostariophysi</taxon>
        <taxon>Gymnotiformes</taxon>
        <taxon>Gymnotoidei</taxon>
        <taxon>Gymnotidae</taxon>
        <taxon>Electrophorus</taxon>
    </lineage>
</organism>
<dbReference type="GO" id="GO:0008168">
    <property type="term" value="F:methyltransferase activity"/>
    <property type="evidence" value="ECO:0007669"/>
    <property type="project" value="InterPro"/>
</dbReference>
<evidence type="ECO:0000259" key="2">
    <source>
        <dbReference type="Pfam" id="PF09004"/>
    </source>
</evidence>
<dbReference type="GO" id="GO:0016706">
    <property type="term" value="F:2-oxoglutarate-dependent dioxygenase activity"/>
    <property type="evidence" value="ECO:0007669"/>
    <property type="project" value="InterPro"/>
</dbReference>
<sequence length="423" mass="47735">MTQDGRQRFGGRIKDSTRGKGLEGSELIVDCSKKQEQHYQPGRINGTTVETVDFRYLGVHILQDLSWSRHSNSLAKKARQRLYHLRRLRDFRLPSKVLRNLYTCTIESILTGNITVWFGNSAKQDRQALQRVVRSAERITHTELPDLQTIYYKRCQTKARRIVKDPTHPSNRLFSPLSVIPQRVKTMQVCVNPPITLIGRGVRERSSTRKCECIRGNVICSQTNSVWRVLVIPSKSHNCNTSASVSVLTMLAYDKKKGPVRRRRRRKVPFSCVNMKSVCWDPVTSSYSEYGVSESRFSKPQPLEKNRYQNAALHVHVGCASRQCQLFSFPNVLPVNTQRSEEAQCAQLGKDSAALGLSKDKAVPGPADSHSDFLLSNFQHSSFCWYPSKPSRQMDTHLKPNPSKMGSGISGVPTAAQLPLLGP</sequence>
<proteinExistence type="predicted"/>
<gene>
    <name evidence="3" type="ORF">P4O66_000007</name>
</gene>
<evidence type="ECO:0000313" key="3">
    <source>
        <dbReference type="EMBL" id="KAK1806196.1"/>
    </source>
</evidence>
<evidence type="ECO:0000313" key="4">
    <source>
        <dbReference type="Proteomes" id="UP001239994"/>
    </source>
</evidence>
<feature type="region of interest" description="Disordered" evidence="1">
    <location>
        <begin position="394"/>
        <end position="423"/>
    </location>
</feature>
<feature type="domain" description="Alkylated DNA repair protein AlkB homologue 8 N-terminal" evidence="2">
    <location>
        <begin position="67"/>
        <end position="108"/>
    </location>
</feature>
<dbReference type="Proteomes" id="UP001239994">
    <property type="component" value="Unassembled WGS sequence"/>
</dbReference>
<keyword evidence="4" id="KW-1185">Reference proteome</keyword>
<dbReference type="EMBL" id="JAROKS010000001">
    <property type="protein sequence ID" value="KAK1806196.1"/>
    <property type="molecule type" value="Genomic_DNA"/>
</dbReference>
<feature type="region of interest" description="Disordered" evidence="1">
    <location>
        <begin position="1"/>
        <end position="21"/>
    </location>
</feature>
<dbReference type="Pfam" id="PF09004">
    <property type="entry name" value="ALKBH8_N"/>
    <property type="match status" value="1"/>
</dbReference>
<evidence type="ECO:0000256" key="1">
    <source>
        <dbReference type="SAM" id="MobiDB-lite"/>
    </source>
</evidence>
<dbReference type="AlphaFoldDB" id="A0AAD8ZW05"/>
<reference evidence="3" key="1">
    <citation type="submission" date="2023-03" db="EMBL/GenBank/DDBJ databases">
        <title>Electrophorus voltai genome.</title>
        <authorList>
            <person name="Bian C."/>
        </authorList>
    </citation>
    <scope>NUCLEOTIDE SEQUENCE</scope>
    <source>
        <strain evidence="3">CB-2022</strain>
        <tissue evidence="3">Muscle</tissue>
    </source>
</reference>
<feature type="compositionally biased region" description="Basic and acidic residues" evidence="1">
    <location>
        <begin position="12"/>
        <end position="21"/>
    </location>
</feature>
<accession>A0AAD8ZW05</accession>
<comment type="caution">
    <text evidence="3">The sequence shown here is derived from an EMBL/GenBank/DDBJ whole genome shotgun (WGS) entry which is preliminary data.</text>
</comment>
<name>A0AAD8ZW05_9TELE</name>
<dbReference type="InterPro" id="IPR015095">
    <property type="entry name" value="AlkB_hom8_N"/>
</dbReference>